<feature type="compositionally biased region" description="Basic and acidic residues" evidence="1">
    <location>
        <begin position="282"/>
        <end position="296"/>
    </location>
</feature>
<evidence type="ECO:0000313" key="2">
    <source>
        <dbReference type="EMBL" id="SDT22132.1"/>
    </source>
</evidence>
<organism evidence="2 3">
    <name type="scientific">Microlunatus soli</name>
    <dbReference type="NCBI Taxonomy" id="630515"/>
    <lineage>
        <taxon>Bacteria</taxon>
        <taxon>Bacillati</taxon>
        <taxon>Actinomycetota</taxon>
        <taxon>Actinomycetes</taxon>
        <taxon>Propionibacteriales</taxon>
        <taxon>Propionibacteriaceae</taxon>
        <taxon>Microlunatus</taxon>
    </lineage>
</organism>
<dbReference type="InterPro" id="IPR008775">
    <property type="entry name" value="Phytyl_CoA_dOase-like"/>
</dbReference>
<accession>A0A1H1YL28</accession>
<keyword evidence="3" id="KW-1185">Reference proteome</keyword>
<dbReference type="RefSeq" id="WP_091532998.1">
    <property type="nucleotide sequence ID" value="NZ_LT629772.1"/>
</dbReference>
<evidence type="ECO:0000256" key="1">
    <source>
        <dbReference type="SAM" id="MobiDB-lite"/>
    </source>
</evidence>
<feature type="region of interest" description="Disordered" evidence="1">
    <location>
        <begin position="277"/>
        <end position="296"/>
    </location>
</feature>
<dbReference type="OrthoDB" id="2573519at2"/>
<sequence length="296" mass="32423">MTTEIARLPTFETVTDALVDAYQESGCVILREAIGTDLVRALNIDVERLCRGELGTIARASEPAGKEMDAADGLREFLCIHYPHKVSAAACQALSTPSVIDVLTRVIGPNVKVMQSMLFVKAEGKPGQPWHQDEYVIPTRDRSLTAVWIALDDATVDNGCLWVLPGSHRRGVLYPDRVQNDPGFDCSIEAFNLPYADQDAVPVEIPAGAAVIFNGYLLHRSLRNSGRHGYRRGLANHYMSAESLLPWQALPDGSRVGKHDYRDIVLVAGQDPYAYKGSADIAEPHSRPDIDGGCDR</sequence>
<name>A0A1H1YL28_9ACTN</name>
<dbReference type="Gene3D" id="2.60.120.620">
    <property type="entry name" value="q2cbj1_9rhob like domain"/>
    <property type="match status" value="1"/>
</dbReference>
<proteinExistence type="predicted"/>
<dbReference type="PANTHER" id="PTHR20883:SF46">
    <property type="entry name" value="PHYTANOYL-COA HYDROXYLASE"/>
    <property type="match status" value="1"/>
</dbReference>
<dbReference type="STRING" id="630515.SAMN04489812_4643"/>
<dbReference type="AlphaFoldDB" id="A0A1H1YL28"/>
<dbReference type="Pfam" id="PF05721">
    <property type="entry name" value="PhyH"/>
    <property type="match status" value="1"/>
</dbReference>
<dbReference type="SUPFAM" id="SSF51197">
    <property type="entry name" value="Clavaminate synthase-like"/>
    <property type="match status" value="1"/>
</dbReference>
<keyword evidence="2" id="KW-0560">Oxidoreductase</keyword>
<gene>
    <name evidence="2" type="ORF">SAMN04489812_4643</name>
</gene>
<dbReference type="GO" id="GO:0005506">
    <property type="term" value="F:iron ion binding"/>
    <property type="evidence" value="ECO:0007669"/>
    <property type="project" value="UniProtKB-ARBA"/>
</dbReference>
<keyword evidence="2" id="KW-0223">Dioxygenase</keyword>
<dbReference type="GO" id="GO:0016706">
    <property type="term" value="F:2-oxoglutarate-dependent dioxygenase activity"/>
    <property type="evidence" value="ECO:0007669"/>
    <property type="project" value="UniProtKB-ARBA"/>
</dbReference>
<evidence type="ECO:0000313" key="3">
    <source>
        <dbReference type="Proteomes" id="UP000199103"/>
    </source>
</evidence>
<dbReference type="PANTHER" id="PTHR20883">
    <property type="entry name" value="PHYTANOYL-COA DIOXYGENASE DOMAIN CONTAINING 1"/>
    <property type="match status" value="1"/>
</dbReference>
<dbReference type="EMBL" id="LT629772">
    <property type="protein sequence ID" value="SDT22132.1"/>
    <property type="molecule type" value="Genomic_DNA"/>
</dbReference>
<reference evidence="2 3" key="1">
    <citation type="submission" date="2016-10" db="EMBL/GenBank/DDBJ databases">
        <authorList>
            <person name="de Groot N.N."/>
        </authorList>
    </citation>
    <scope>NUCLEOTIDE SEQUENCE [LARGE SCALE GENOMIC DNA]</scope>
    <source>
        <strain evidence="2 3">DSM 21800</strain>
    </source>
</reference>
<protein>
    <submittedName>
        <fullName evidence="2">Ectoine hydroxylase-related dioxygenase, phytanoyl-CoA dioxygenase (PhyH) family</fullName>
    </submittedName>
</protein>
<dbReference type="Proteomes" id="UP000199103">
    <property type="component" value="Chromosome I"/>
</dbReference>